<evidence type="ECO:0000256" key="2">
    <source>
        <dbReference type="SAM" id="Phobius"/>
    </source>
</evidence>
<reference evidence="3 4" key="1">
    <citation type="journal article" date="2013" name="Genome Announc.">
        <title>Draft Genome Sequence of Streptomyces viridochromogenes Strain Tu57, Producer of Avilamycin.</title>
        <authorList>
            <person name="Gruning B.A."/>
            <person name="Erxleben A."/>
            <person name="Hahnlein A."/>
            <person name="Gunther S."/>
        </authorList>
    </citation>
    <scope>NUCLEOTIDE SEQUENCE [LARGE SCALE GENOMIC DNA]</scope>
    <source>
        <strain evidence="3 4">Tue57</strain>
    </source>
</reference>
<sequence length="106" mass="11040">MRGEGHNLGSALTFVVLFHRGDIVGMLVAGRASDRFGAPRISVVWFALTAAGVLFGPWPGGQLLAADRALRGSPPSPSPAWRPRSSAAWPHCAARSGRPGPTAGKN</sequence>
<dbReference type="Proteomes" id="UP000011205">
    <property type="component" value="Unassembled WGS sequence"/>
</dbReference>
<dbReference type="EMBL" id="AMLP01000033">
    <property type="protein sequence ID" value="ELS58211.1"/>
    <property type="molecule type" value="Genomic_DNA"/>
</dbReference>
<proteinExistence type="predicted"/>
<dbReference type="PATRIC" id="fig|1160705.3.peg.835"/>
<keyword evidence="2" id="KW-0472">Membrane</keyword>
<feature type="transmembrane region" description="Helical" evidence="2">
    <location>
        <begin position="12"/>
        <end position="29"/>
    </location>
</feature>
<protein>
    <submittedName>
        <fullName evidence="3">Uncharacterized protein</fullName>
    </submittedName>
</protein>
<feature type="compositionally biased region" description="Low complexity" evidence="1">
    <location>
        <begin position="81"/>
        <end position="90"/>
    </location>
</feature>
<gene>
    <name evidence="3" type="ORF">STVIR_0838</name>
</gene>
<dbReference type="InterPro" id="IPR036259">
    <property type="entry name" value="MFS_trans_sf"/>
</dbReference>
<name>L8PL28_STRVR</name>
<accession>L8PL28</accession>
<keyword evidence="2" id="KW-1133">Transmembrane helix</keyword>
<organism evidence="3 4">
    <name type="scientific">Streptomyces viridochromogenes Tue57</name>
    <dbReference type="NCBI Taxonomy" id="1160705"/>
    <lineage>
        <taxon>Bacteria</taxon>
        <taxon>Bacillati</taxon>
        <taxon>Actinomycetota</taxon>
        <taxon>Actinomycetes</taxon>
        <taxon>Kitasatosporales</taxon>
        <taxon>Streptomycetaceae</taxon>
        <taxon>Streptomyces</taxon>
    </lineage>
</organism>
<comment type="caution">
    <text evidence="3">The sequence shown here is derived from an EMBL/GenBank/DDBJ whole genome shotgun (WGS) entry which is preliminary data.</text>
</comment>
<dbReference type="AlphaFoldDB" id="L8PL28"/>
<dbReference type="SUPFAM" id="SSF103473">
    <property type="entry name" value="MFS general substrate transporter"/>
    <property type="match status" value="1"/>
</dbReference>
<evidence type="ECO:0000313" key="4">
    <source>
        <dbReference type="Proteomes" id="UP000011205"/>
    </source>
</evidence>
<evidence type="ECO:0000256" key="1">
    <source>
        <dbReference type="SAM" id="MobiDB-lite"/>
    </source>
</evidence>
<feature type="region of interest" description="Disordered" evidence="1">
    <location>
        <begin position="69"/>
        <end position="106"/>
    </location>
</feature>
<keyword evidence="2" id="KW-0812">Transmembrane</keyword>
<feature type="transmembrane region" description="Helical" evidence="2">
    <location>
        <begin position="41"/>
        <end position="58"/>
    </location>
</feature>
<dbReference type="RefSeq" id="WP_003996183.1">
    <property type="nucleotide sequence ID" value="NZ_AMLP01000033.1"/>
</dbReference>
<evidence type="ECO:0000313" key="3">
    <source>
        <dbReference type="EMBL" id="ELS58211.1"/>
    </source>
</evidence>